<dbReference type="RefSeq" id="WP_281428887.1">
    <property type="nucleotide sequence ID" value="NZ_JAHKRM010000014.1"/>
</dbReference>
<keyword evidence="3" id="KW-1185">Reference proteome</keyword>
<reference evidence="3" key="1">
    <citation type="journal article" date="2019" name="Int. J. Syst. Evol. Microbiol.">
        <title>The Global Catalogue of Microorganisms (GCM) 10K type strain sequencing project: providing services to taxonomists for standard genome sequencing and annotation.</title>
        <authorList>
            <consortium name="The Broad Institute Genomics Platform"/>
            <consortium name="The Broad Institute Genome Sequencing Center for Infectious Disease"/>
            <person name="Wu L."/>
            <person name="Ma J."/>
        </authorList>
    </citation>
    <scope>NUCLEOTIDE SEQUENCE [LARGE SCALE GENOMIC DNA]</scope>
    <source>
        <strain evidence="3">CGMCC 1.15399</strain>
    </source>
</reference>
<gene>
    <name evidence="2" type="ORF">ACFSJ0_59515</name>
</gene>
<name>A0ABW4GY70_9ACTN</name>
<proteinExistence type="predicted"/>
<evidence type="ECO:0000313" key="2">
    <source>
        <dbReference type="EMBL" id="MFD1547126.1"/>
    </source>
</evidence>
<protein>
    <submittedName>
        <fullName evidence="2">Uncharacterized protein</fullName>
    </submittedName>
</protein>
<accession>A0ABW4GY70</accession>
<dbReference type="EMBL" id="JBHUCM010000072">
    <property type="protein sequence ID" value="MFD1547126.1"/>
    <property type="molecule type" value="Genomic_DNA"/>
</dbReference>
<evidence type="ECO:0000313" key="3">
    <source>
        <dbReference type="Proteomes" id="UP001597097"/>
    </source>
</evidence>
<comment type="caution">
    <text evidence="2">The sequence shown here is derived from an EMBL/GenBank/DDBJ whole genome shotgun (WGS) entry which is preliminary data.</text>
</comment>
<organism evidence="2 3">
    <name type="scientific">Nonomuraea guangzhouensis</name>
    <dbReference type="NCBI Taxonomy" id="1291555"/>
    <lineage>
        <taxon>Bacteria</taxon>
        <taxon>Bacillati</taxon>
        <taxon>Actinomycetota</taxon>
        <taxon>Actinomycetes</taxon>
        <taxon>Streptosporangiales</taxon>
        <taxon>Streptosporangiaceae</taxon>
        <taxon>Nonomuraea</taxon>
    </lineage>
</organism>
<sequence length="43" mass="4681">MRWLRLRPSSAPPIPATSPGWVRTPEETLTVYRAASGVSELGS</sequence>
<evidence type="ECO:0000256" key="1">
    <source>
        <dbReference type="SAM" id="MobiDB-lite"/>
    </source>
</evidence>
<feature type="region of interest" description="Disordered" evidence="1">
    <location>
        <begin position="1"/>
        <end position="21"/>
    </location>
</feature>
<dbReference type="Proteomes" id="UP001597097">
    <property type="component" value="Unassembled WGS sequence"/>
</dbReference>